<dbReference type="EMBL" id="JADOTZ010000001">
    <property type="protein sequence ID" value="MBG6084049.1"/>
    <property type="molecule type" value="Genomic_DNA"/>
</dbReference>
<dbReference type="Pfam" id="PF14136">
    <property type="entry name" value="DUF4303"/>
    <property type="match status" value="1"/>
</dbReference>
<protein>
    <recommendedName>
        <fullName evidence="3">DUF4303 domain-containing protein</fullName>
    </recommendedName>
</protein>
<name>A0A931GL22_9MICC</name>
<reference evidence="1" key="1">
    <citation type="submission" date="2020-11" db="EMBL/GenBank/DDBJ databases">
        <title>Sequencing the genomes of 1000 actinobacteria strains.</title>
        <authorList>
            <person name="Klenk H.-P."/>
        </authorList>
    </citation>
    <scope>NUCLEOTIDE SEQUENCE</scope>
    <source>
        <strain evidence="1">DSM 26152</strain>
    </source>
</reference>
<dbReference type="AlphaFoldDB" id="A0A931GL22"/>
<dbReference type="InterPro" id="IPR025409">
    <property type="entry name" value="DUF4303"/>
</dbReference>
<evidence type="ECO:0000313" key="1">
    <source>
        <dbReference type="EMBL" id="MBG6084049.1"/>
    </source>
</evidence>
<keyword evidence="2" id="KW-1185">Reference proteome</keyword>
<organism evidence="1 2">
    <name type="scientific">Zhihengliuella flava</name>
    <dbReference type="NCBI Taxonomy" id="1285193"/>
    <lineage>
        <taxon>Bacteria</taxon>
        <taxon>Bacillati</taxon>
        <taxon>Actinomycetota</taxon>
        <taxon>Actinomycetes</taxon>
        <taxon>Micrococcales</taxon>
        <taxon>Micrococcaceae</taxon>
        <taxon>Zhihengliuella</taxon>
    </lineage>
</organism>
<comment type="caution">
    <text evidence="1">The sequence shown here is derived from an EMBL/GenBank/DDBJ whole genome shotgun (WGS) entry which is preliminary data.</text>
</comment>
<sequence>MELDWNLLECEIRSAAARIAGEVISDHPSQTFYGLALEVTATAPDAAGASADEPLRLPVLALNSEEAFGRDLDDEARQVLAHDQAVDDDADFSELDEPQVSDGFYSPRWDASSWHWCSMDLFDDDHAEAWNDRLNAAAAEHGWEDTVRRYYRCLIAAVIAVRKELDRHRVHLVAFVSDEEHAEKLLLRCLTHEQLSQHFPELLDLEDEVGQQDDDAEVEAAR</sequence>
<evidence type="ECO:0008006" key="3">
    <source>
        <dbReference type="Google" id="ProtNLM"/>
    </source>
</evidence>
<accession>A0A931GL22</accession>
<proteinExistence type="predicted"/>
<dbReference type="Proteomes" id="UP000625033">
    <property type="component" value="Unassembled WGS sequence"/>
</dbReference>
<evidence type="ECO:0000313" key="2">
    <source>
        <dbReference type="Proteomes" id="UP000625033"/>
    </source>
</evidence>
<dbReference type="RefSeq" id="WP_196835409.1">
    <property type="nucleotide sequence ID" value="NZ_JADOTZ010000001.1"/>
</dbReference>
<gene>
    <name evidence="1" type="ORF">IW252_000816</name>
</gene>